<dbReference type="EMBL" id="JAHRIP010057604">
    <property type="protein sequence ID" value="MEQ2303380.1"/>
    <property type="molecule type" value="Genomic_DNA"/>
</dbReference>
<protein>
    <submittedName>
        <fullName evidence="1">Uncharacterized protein</fullName>
    </submittedName>
</protein>
<keyword evidence="2" id="KW-1185">Reference proteome</keyword>
<proteinExistence type="predicted"/>
<comment type="caution">
    <text evidence="1">The sequence shown here is derived from an EMBL/GenBank/DDBJ whole genome shotgun (WGS) entry which is preliminary data.</text>
</comment>
<gene>
    <name evidence="1" type="ORF">AMECASPLE_016244</name>
</gene>
<reference evidence="1 2" key="1">
    <citation type="submission" date="2021-06" db="EMBL/GenBank/DDBJ databases">
        <authorList>
            <person name="Palmer J.M."/>
        </authorList>
    </citation>
    <scope>NUCLEOTIDE SEQUENCE [LARGE SCALE GENOMIC DNA]</scope>
    <source>
        <strain evidence="1 2">AS_MEX2019</strain>
        <tissue evidence="1">Muscle</tissue>
    </source>
</reference>
<name>A0ABV0ZCP4_9TELE</name>
<sequence>MSVLTRAFVAAMFYKMKKENFLQRSDRWAYMQSDRKVYKHLKVQLALISCGVDPHLTLSEDTDSDEASGILGCTQS</sequence>
<evidence type="ECO:0000313" key="2">
    <source>
        <dbReference type="Proteomes" id="UP001469553"/>
    </source>
</evidence>
<accession>A0ABV0ZCP4</accession>
<organism evidence="1 2">
    <name type="scientific">Ameca splendens</name>
    <dbReference type="NCBI Taxonomy" id="208324"/>
    <lineage>
        <taxon>Eukaryota</taxon>
        <taxon>Metazoa</taxon>
        <taxon>Chordata</taxon>
        <taxon>Craniata</taxon>
        <taxon>Vertebrata</taxon>
        <taxon>Euteleostomi</taxon>
        <taxon>Actinopterygii</taxon>
        <taxon>Neopterygii</taxon>
        <taxon>Teleostei</taxon>
        <taxon>Neoteleostei</taxon>
        <taxon>Acanthomorphata</taxon>
        <taxon>Ovalentaria</taxon>
        <taxon>Atherinomorphae</taxon>
        <taxon>Cyprinodontiformes</taxon>
        <taxon>Goodeidae</taxon>
        <taxon>Ameca</taxon>
    </lineage>
</organism>
<dbReference type="Proteomes" id="UP001469553">
    <property type="component" value="Unassembled WGS sequence"/>
</dbReference>
<evidence type="ECO:0000313" key="1">
    <source>
        <dbReference type="EMBL" id="MEQ2303380.1"/>
    </source>
</evidence>